<dbReference type="GO" id="GO:0000245">
    <property type="term" value="P:spliceosomal complex assembly"/>
    <property type="evidence" value="ECO:0007669"/>
    <property type="project" value="InterPro"/>
</dbReference>
<organism evidence="2 3">
    <name type="scientific">Microctonus hyperodae</name>
    <name type="common">Parasitoid wasp</name>
    <dbReference type="NCBI Taxonomy" id="165561"/>
    <lineage>
        <taxon>Eukaryota</taxon>
        <taxon>Metazoa</taxon>
        <taxon>Ecdysozoa</taxon>
        <taxon>Arthropoda</taxon>
        <taxon>Hexapoda</taxon>
        <taxon>Insecta</taxon>
        <taxon>Pterygota</taxon>
        <taxon>Neoptera</taxon>
        <taxon>Endopterygota</taxon>
        <taxon>Hymenoptera</taxon>
        <taxon>Apocrita</taxon>
        <taxon>Ichneumonoidea</taxon>
        <taxon>Braconidae</taxon>
        <taxon>Euphorinae</taxon>
        <taxon>Microctonus</taxon>
    </lineage>
</organism>
<evidence type="ECO:0000259" key="1">
    <source>
        <dbReference type="PROSITE" id="PS52001"/>
    </source>
</evidence>
<dbReference type="GO" id="GO:0032797">
    <property type="term" value="C:SMN complex"/>
    <property type="evidence" value="ECO:0007669"/>
    <property type="project" value="TreeGrafter"/>
</dbReference>
<dbReference type="Pfam" id="PF20417">
    <property type="entry name" value="Gemin6_C"/>
    <property type="match status" value="1"/>
</dbReference>
<dbReference type="CDD" id="cd11676">
    <property type="entry name" value="Gemin6"/>
    <property type="match status" value="1"/>
</dbReference>
<dbReference type="GO" id="GO:0005634">
    <property type="term" value="C:nucleus"/>
    <property type="evidence" value="ECO:0007669"/>
    <property type="project" value="InterPro"/>
</dbReference>
<dbReference type="InterPro" id="IPR046856">
    <property type="entry name" value="Gemin6_C"/>
</dbReference>
<dbReference type="InterPro" id="IPR046857">
    <property type="entry name" value="Gemin6_Sm-like_dom"/>
</dbReference>
<comment type="caution">
    <text evidence="2">The sequence shown here is derived from an EMBL/GenBank/DDBJ whole genome shotgun (WGS) entry which is preliminary data.</text>
</comment>
<sequence length="165" mass="19300">MSSVHKKQYSHKIYNNDPLLLKSYINKQIQITTDDSTIHHGILYTVDPVSESVVLIERENEKFHVKVIVGHSINNIQMISNSTLHLPQFFNLAYHPMTDVELSDRRKEIKKLFAQNRFPVTEHNDILEIENMLFIEPPYNLENCICTNPIILNRVYNILSQLNID</sequence>
<dbReference type="PANTHER" id="PTHR14710:SF2">
    <property type="entry name" value="GEM-ASSOCIATED PROTEIN 6"/>
    <property type="match status" value="1"/>
</dbReference>
<accession>A0AA39L1T0</accession>
<proteinExistence type="predicted"/>
<dbReference type="Pfam" id="PF06372">
    <property type="entry name" value="Gemin6"/>
    <property type="match status" value="1"/>
</dbReference>
<dbReference type="InterPro" id="IPR009422">
    <property type="entry name" value="Gemin6"/>
</dbReference>
<feature type="domain" description="AD" evidence="1">
    <location>
        <begin position="71"/>
        <end position="165"/>
    </location>
</feature>
<evidence type="ECO:0000313" key="2">
    <source>
        <dbReference type="EMBL" id="KAK0181782.1"/>
    </source>
</evidence>
<dbReference type="PANTHER" id="PTHR14710">
    <property type="entry name" value="GEM-ASSOCIATED PROTEIN 6"/>
    <property type="match status" value="1"/>
</dbReference>
<reference evidence="2" key="2">
    <citation type="submission" date="2023-03" db="EMBL/GenBank/DDBJ databases">
        <authorList>
            <person name="Inwood S.N."/>
            <person name="Skelly J.G."/>
            <person name="Guhlin J."/>
            <person name="Harrop T.W.R."/>
            <person name="Goldson S.G."/>
            <person name="Dearden P.K."/>
        </authorList>
    </citation>
    <scope>NUCLEOTIDE SEQUENCE</scope>
    <source>
        <strain evidence="2">Lincoln</strain>
        <tissue evidence="2">Whole body</tissue>
    </source>
</reference>
<dbReference type="AlphaFoldDB" id="A0AA39L1T0"/>
<gene>
    <name evidence="2" type="ORF">PV327_004032</name>
</gene>
<evidence type="ECO:0000313" key="3">
    <source>
        <dbReference type="Proteomes" id="UP001168972"/>
    </source>
</evidence>
<dbReference type="Gene3D" id="2.30.30.100">
    <property type="match status" value="1"/>
</dbReference>
<protein>
    <recommendedName>
        <fullName evidence="1">AD domain-containing protein</fullName>
    </recommendedName>
</protein>
<dbReference type="InterPro" id="IPR047574">
    <property type="entry name" value="AD"/>
</dbReference>
<dbReference type="PROSITE" id="PS52001">
    <property type="entry name" value="AD"/>
    <property type="match status" value="1"/>
</dbReference>
<dbReference type="GO" id="GO:0000387">
    <property type="term" value="P:spliceosomal snRNP assembly"/>
    <property type="evidence" value="ECO:0007669"/>
    <property type="project" value="TreeGrafter"/>
</dbReference>
<keyword evidence="3" id="KW-1185">Reference proteome</keyword>
<name>A0AA39L1T0_MICHY</name>
<reference evidence="2" key="1">
    <citation type="journal article" date="2023" name="bioRxiv">
        <title>Scaffold-level genome assemblies of two parasitoid biocontrol wasps reveal the parthenogenesis mechanism and an associated novel virus.</title>
        <authorList>
            <person name="Inwood S."/>
            <person name="Skelly J."/>
            <person name="Guhlin J."/>
            <person name="Harrop T."/>
            <person name="Goldson S."/>
            <person name="Dearden P."/>
        </authorList>
    </citation>
    <scope>NUCLEOTIDE SEQUENCE</scope>
    <source>
        <strain evidence="2">Lincoln</strain>
        <tissue evidence="2">Whole body</tissue>
    </source>
</reference>
<dbReference type="EMBL" id="JAQQBR010000002">
    <property type="protein sequence ID" value="KAK0181782.1"/>
    <property type="molecule type" value="Genomic_DNA"/>
</dbReference>
<dbReference type="Proteomes" id="UP001168972">
    <property type="component" value="Unassembled WGS sequence"/>
</dbReference>